<accession>A0A2M7V008</accession>
<sequence length="59" mass="6895">MATKIFNGKKITIRKISKNDLRNVKKFQDFINSFVKEDLIETVGSYQGVIVFMDIYADY</sequence>
<protein>
    <submittedName>
        <fullName evidence="1">Uncharacterized protein</fullName>
    </submittedName>
</protein>
<reference evidence="2" key="1">
    <citation type="submission" date="2017-09" db="EMBL/GenBank/DDBJ databases">
        <title>Depth-based differentiation of microbial function through sediment-hosted aquifers and enrichment of novel symbionts in the deep terrestrial subsurface.</title>
        <authorList>
            <person name="Probst A.J."/>
            <person name="Ladd B."/>
            <person name="Jarett J.K."/>
            <person name="Geller-Mcgrath D.E."/>
            <person name="Sieber C.M.K."/>
            <person name="Emerson J.B."/>
            <person name="Anantharaman K."/>
            <person name="Thomas B.C."/>
            <person name="Malmstrom R."/>
            <person name="Stieglmeier M."/>
            <person name="Klingl A."/>
            <person name="Woyke T."/>
            <person name="Ryan C.M."/>
            <person name="Banfield J.F."/>
        </authorList>
    </citation>
    <scope>NUCLEOTIDE SEQUENCE [LARGE SCALE GENOMIC DNA]</scope>
</reference>
<proteinExistence type="predicted"/>
<dbReference type="Proteomes" id="UP000231538">
    <property type="component" value="Unassembled WGS sequence"/>
</dbReference>
<dbReference type="AlphaFoldDB" id="A0A2M7V008"/>
<evidence type="ECO:0000313" key="2">
    <source>
        <dbReference type="Proteomes" id="UP000231538"/>
    </source>
</evidence>
<gene>
    <name evidence="1" type="ORF">COX89_01050</name>
</gene>
<dbReference type="EMBL" id="PFPC01000031">
    <property type="protein sequence ID" value="PIZ89536.1"/>
    <property type="molecule type" value="Genomic_DNA"/>
</dbReference>
<organism evidence="1 2">
    <name type="scientific">Candidatus Nealsonbacteria bacterium CG_4_10_14_0_2_um_filter_37_10</name>
    <dbReference type="NCBI Taxonomy" id="1974679"/>
    <lineage>
        <taxon>Bacteria</taxon>
        <taxon>Candidatus Nealsoniibacteriota</taxon>
    </lineage>
</organism>
<comment type="caution">
    <text evidence="1">The sequence shown here is derived from an EMBL/GenBank/DDBJ whole genome shotgun (WGS) entry which is preliminary data.</text>
</comment>
<name>A0A2M7V008_9BACT</name>
<evidence type="ECO:0000313" key="1">
    <source>
        <dbReference type="EMBL" id="PIZ89536.1"/>
    </source>
</evidence>